<accession>A0A069E7J6</accession>
<dbReference type="AlphaFoldDB" id="A0A069E7J6"/>
<dbReference type="eggNOG" id="COG0515">
    <property type="taxonomic scope" value="Bacteria"/>
</dbReference>
<dbReference type="OrthoDB" id="6046429at2"/>
<dbReference type="STRING" id="1280949.HAD_10360"/>
<name>A0A069E7J6_9PROT</name>
<dbReference type="Pfam" id="PF13644">
    <property type="entry name" value="DKNYY"/>
    <property type="match status" value="1"/>
</dbReference>
<dbReference type="PATRIC" id="fig|1280949.3.peg.2118"/>
<dbReference type="Proteomes" id="UP000027446">
    <property type="component" value="Unassembled WGS sequence"/>
</dbReference>
<evidence type="ECO:0000313" key="1">
    <source>
        <dbReference type="EMBL" id="KCZ86083.1"/>
    </source>
</evidence>
<organism evidence="1 2">
    <name type="scientific">Hyphomonas adhaerens MHS-3</name>
    <dbReference type="NCBI Taxonomy" id="1280949"/>
    <lineage>
        <taxon>Bacteria</taxon>
        <taxon>Pseudomonadati</taxon>
        <taxon>Pseudomonadota</taxon>
        <taxon>Alphaproteobacteria</taxon>
        <taxon>Hyphomonadales</taxon>
        <taxon>Hyphomonadaceae</taxon>
        <taxon>Hyphomonas</taxon>
    </lineage>
</organism>
<comment type="caution">
    <text evidence="1">The sequence shown here is derived from an EMBL/GenBank/DDBJ whole genome shotgun (WGS) entry which is preliminary data.</text>
</comment>
<gene>
    <name evidence="1" type="ORF">HAD_10360</name>
</gene>
<keyword evidence="2" id="KW-1185">Reference proteome</keyword>
<sequence>MTWIKLTDLPDQRVPMHIDKAKSFWEVTDGKIVHQTRVNRTADVESFEVLEGSDFIARDKDCVYHAWTTMKTVDRDSFTPLGDGYFRDKDCGYCEFETSLKPLKSGSAEGLKVIGAGYARDAAFAYYCGRPITSCAMPMTLGLVEQTGEHPIPAATTDTQCFYEGALIKGADVATWSMVRNGFSHDAKSVFYNAKKLAGANPDDWTFLKSPYSTSGDKIYFMSFVLKDADRESFEILADGTARDKHSGFSGKNRI</sequence>
<dbReference type="InterPro" id="IPR027375">
    <property type="entry name" value="DKNYY"/>
</dbReference>
<dbReference type="EMBL" id="ARYH01000001">
    <property type="protein sequence ID" value="KCZ86083.1"/>
    <property type="molecule type" value="Genomic_DNA"/>
</dbReference>
<proteinExistence type="predicted"/>
<evidence type="ECO:0000313" key="2">
    <source>
        <dbReference type="Proteomes" id="UP000027446"/>
    </source>
</evidence>
<dbReference type="RefSeq" id="WP_035570917.1">
    <property type="nucleotide sequence ID" value="NZ_ARYH01000001.1"/>
</dbReference>
<reference evidence="1 2" key="1">
    <citation type="journal article" date="2014" name="Antonie Van Leeuwenhoek">
        <title>Hyphomonas beringensis sp. nov. and Hyphomonas chukchiensis sp. nov., isolated from surface seawater of the Bering Sea and Chukchi Sea.</title>
        <authorList>
            <person name="Li C."/>
            <person name="Lai Q."/>
            <person name="Li G."/>
            <person name="Dong C."/>
            <person name="Wang J."/>
            <person name="Liao Y."/>
            <person name="Shao Z."/>
        </authorList>
    </citation>
    <scope>NUCLEOTIDE SEQUENCE [LARGE SCALE GENOMIC DNA]</scope>
    <source>
        <strain evidence="1 2">MHS-3</strain>
    </source>
</reference>
<protein>
    <submittedName>
        <fullName evidence="1">Uncharacterized protein</fullName>
    </submittedName>
</protein>